<dbReference type="InterPro" id="IPR016032">
    <property type="entry name" value="Sig_transdc_resp-reg_C-effctor"/>
</dbReference>
<keyword evidence="1" id="KW-0805">Transcription regulation</keyword>
<keyword evidence="2" id="KW-0238">DNA-binding</keyword>
<evidence type="ECO:0000256" key="2">
    <source>
        <dbReference type="ARBA" id="ARBA00023125"/>
    </source>
</evidence>
<dbReference type="SMART" id="SM00421">
    <property type="entry name" value="HTH_LUXR"/>
    <property type="match status" value="1"/>
</dbReference>
<dbReference type="EMBL" id="BAAAUD010000033">
    <property type="protein sequence ID" value="GAA2943305.1"/>
    <property type="molecule type" value="Genomic_DNA"/>
</dbReference>
<evidence type="ECO:0000313" key="6">
    <source>
        <dbReference type="Proteomes" id="UP001500403"/>
    </source>
</evidence>
<gene>
    <name evidence="5" type="ORF">GCM10010446_30730</name>
</gene>
<dbReference type="Gene3D" id="3.30.565.10">
    <property type="entry name" value="Histidine kinase-like ATPase, C-terminal domain"/>
    <property type="match status" value="1"/>
</dbReference>
<evidence type="ECO:0000259" key="4">
    <source>
        <dbReference type="PROSITE" id="PS50043"/>
    </source>
</evidence>
<dbReference type="InterPro" id="IPR000792">
    <property type="entry name" value="Tscrpt_reg_LuxR_C"/>
</dbReference>
<sequence>MADRNAETAALTAAAEVIGAPLEQVHGKLSAVLGGIVAHRASAELSGGRAHSPFTAHGEPDLAGRVTGSELAAIADGVRAGRPWQGQARIAGDERPVLAVSGAGDGDATARGALLVLVRTEDAPVPEADAATVQAFWDLVTGHLDRFSTEAVPGPLAPSRTAAGERARAVAELGEAHAAALTALLGVLRSRALDDTAARAHATELAVTSLVELRAEAERDQAVTEEPADQAFARLAQSLRPLLSHGPVRLELGPPGDSRPLAADVAHAARAVVRAVVLAVLEQHPLDRVHVGWQIGDGGVHGSPGTELRATVRDDGPGDLTRDAVAVHRVGERLAALGGRLDVDAVPGWGSTVTAVLPLGTPEAAPGDPLAVLGAREREVLTRLARGHRNRAIAQELQISESTVKFHVANILSKLSVSTRGEAAALAHTLRAA</sequence>
<name>A0ABN3XAZ9_9ACTN</name>
<evidence type="ECO:0000256" key="1">
    <source>
        <dbReference type="ARBA" id="ARBA00023015"/>
    </source>
</evidence>
<dbReference type="PANTHER" id="PTHR44688">
    <property type="entry name" value="DNA-BINDING TRANSCRIPTIONAL ACTIVATOR DEVR_DOSR"/>
    <property type="match status" value="1"/>
</dbReference>
<dbReference type="InterPro" id="IPR036890">
    <property type="entry name" value="HATPase_C_sf"/>
</dbReference>
<evidence type="ECO:0000256" key="3">
    <source>
        <dbReference type="ARBA" id="ARBA00023163"/>
    </source>
</evidence>
<reference evidence="5 6" key="1">
    <citation type="journal article" date="2019" name="Int. J. Syst. Evol. Microbiol.">
        <title>The Global Catalogue of Microorganisms (GCM) 10K type strain sequencing project: providing services to taxonomists for standard genome sequencing and annotation.</title>
        <authorList>
            <consortium name="The Broad Institute Genomics Platform"/>
            <consortium name="The Broad Institute Genome Sequencing Center for Infectious Disease"/>
            <person name="Wu L."/>
            <person name="Ma J."/>
        </authorList>
    </citation>
    <scope>NUCLEOTIDE SEQUENCE [LARGE SCALE GENOMIC DNA]</scope>
    <source>
        <strain evidence="5 6">JCM 9088</strain>
    </source>
</reference>
<dbReference type="CDD" id="cd06170">
    <property type="entry name" value="LuxR_C_like"/>
    <property type="match status" value="1"/>
</dbReference>
<dbReference type="Gene3D" id="1.10.10.10">
    <property type="entry name" value="Winged helix-like DNA-binding domain superfamily/Winged helix DNA-binding domain"/>
    <property type="match status" value="1"/>
</dbReference>
<organism evidence="5 6">
    <name type="scientific">Streptomyces enissocaesilis</name>
    <dbReference type="NCBI Taxonomy" id="332589"/>
    <lineage>
        <taxon>Bacteria</taxon>
        <taxon>Bacillati</taxon>
        <taxon>Actinomycetota</taxon>
        <taxon>Actinomycetes</taxon>
        <taxon>Kitasatosporales</taxon>
        <taxon>Streptomycetaceae</taxon>
        <taxon>Streptomyces</taxon>
        <taxon>Streptomyces rochei group</taxon>
    </lineage>
</organism>
<protein>
    <submittedName>
        <fullName evidence="5">Response regulator transcription factor</fullName>
    </submittedName>
</protein>
<keyword evidence="3" id="KW-0804">Transcription</keyword>
<dbReference type="InterPro" id="IPR036388">
    <property type="entry name" value="WH-like_DNA-bd_sf"/>
</dbReference>
<dbReference type="PANTHER" id="PTHR44688:SF16">
    <property type="entry name" value="DNA-BINDING TRANSCRIPTIONAL ACTIVATOR DEVR_DOSR"/>
    <property type="match status" value="1"/>
</dbReference>
<dbReference type="PROSITE" id="PS50043">
    <property type="entry name" value="HTH_LUXR_2"/>
    <property type="match status" value="1"/>
</dbReference>
<proteinExistence type="predicted"/>
<feature type="domain" description="HTH luxR-type" evidence="4">
    <location>
        <begin position="366"/>
        <end position="431"/>
    </location>
</feature>
<dbReference type="PROSITE" id="PS00622">
    <property type="entry name" value="HTH_LUXR_1"/>
    <property type="match status" value="1"/>
</dbReference>
<dbReference type="PRINTS" id="PR00038">
    <property type="entry name" value="HTHLUXR"/>
</dbReference>
<dbReference type="Proteomes" id="UP001500403">
    <property type="component" value="Unassembled WGS sequence"/>
</dbReference>
<evidence type="ECO:0000313" key="5">
    <source>
        <dbReference type="EMBL" id="GAA2943305.1"/>
    </source>
</evidence>
<keyword evidence="6" id="KW-1185">Reference proteome</keyword>
<dbReference type="SUPFAM" id="SSF55874">
    <property type="entry name" value="ATPase domain of HSP90 chaperone/DNA topoisomerase II/histidine kinase"/>
    <property type="match status" value="1"/>
</dbReference>
<comment type="caution">
    <text evidence="5">The sequence shown here is derived from an EMBL/GenBank/DDBJ whole genome shotgun (WGS) entry which is preliminary data.</text>
</comment>
<dbReference type="SUPFAM" id="SSF46894">
    <property type="entry name" value="C-terminal effector domain of the bipartite response regulators"/>
    <property type="match status" value="1"/>
</dbReference>
<accession>A0ABN3XAZ9</accession>
<dbReference type="Pfam" id="PF00196">
    <property type="entry name" value="GerE"/>
    <property type="match status" value="1"/>
</dbReference>